<protein>
    <recommendedName>
        <fullName evidence="1">F-box domain-containing protein</fullName>
    </recommendedName>
</protein>
<accession>A0AAV6L5Q3</accession>
<sequence>MNRCNYKVDRISQLPEPIIHHILSFLHTEDAVCTSILSKRWRCMWCTFPVFDFQLDEYSYLAKHGIKDCQAEASKDEFLSFVEESLNRRLLHKFSIHKFRMLMGFSNLEHLTPWMDRWLAIIIGRNVKELDLDVHLGRHNGVYSVPPFVLGAKSITVLKLSRCNLNLTLAAGIIKFSQLRELHLGKMYIDQWMMQTFTSSCPLIEILELSLCIGLDCLCLPSSLLQLNKVVLRDCHRLKTVQIEVPNLVDYFFQNSSVITWKINMIACDKSLLDYFIQNSSHITCKINMVACGKSLRKLSLLIDTLTEEEFQSLMSVTPNVEFLELRYLKRFSRLKISSQKLKRLVLKDCKKSLVTEIDTPNLLSVEHTCYMRYLCFNYINTSHLREVYLEFELASHDIVWFTKLKDFLTSFPYSKNFRAVVVCSKNVSIHEKLREFFVPPLYNLKDLNPRIIISSRAFTEVLDRIFYACRHDTLSLISTCSCSKDLELLYHTIVEQEENIECCGLVRKNWRHFLSGFEIENLEGTKEKRTSPWRDFLKSYSSVPYQVVALRLEWKCLNIEWKASRVMF</sequence>
<feature type="domain" description="F-box" evidence="1">
    <location>
        <begin position="8"/>
        <end position="42"/>
    </location>
</feature>
<dbReference type="PANTHER" id="PTHR34145:SF28">
    <property type="entry name" value="F-BOX DOMAIN-CONTAINING PROTEIN"/>
    <property type="match status" value="1"/>
</dbReference>
<dbReference type="AlphaFoldDB" id="A0AAV6L5Q3"/>
<dbReference type="InterPro" id="IPR001810">
    <property type="entry name" value="F-box_dom"/>
</dbReference>
<name>A0AAV6L5Q3_9ERIC</name>
<dbReference type="Pfam" id="PF23622">
    <property type="entry name" value="LRR_At1g61320_AtMIF1"/>
    <property type="match status" value="2"/>
</dbReference>
<gene>
    <name evidence="2" type="ORF">RHGRI_003343</name>
</gene>
<dbReference type="InterPro" id="IPR036047">
    <property type="entry name" value="F-box-like_dom_sf"/>
</dbReference>
<dbReference type="SUPFAM" id="SSF81383">
    <property type="entry name" value="F-box domain"/>
    <property type="match status" value="1"/>
</dbReference>
<dbReference type="InterPro" id="IPR053781">
    <property type="entry name" value="F-box_AtFBL13-like"/>
</dbReference>
<organism evidence="2 3">
    <name type="scientific">Rhododendron griersonianum</name>
    <dbReference type="NCBI Taxonomy" id="479676"/>
    <lineage>
        <taxon>Eukaryota</taxon>
        <taxon>Viridiplantae</taxon>
        <taxon>Streptophyta</taxon>
        <taxon>Embryophyta</taxon>
        <taxon>Tracheophyta</taxon>
        <taxon>Spermatophyta</taxon>
        <taxon>Magnoliopsida</taxon>
        <taxon>eudicotyledons</taxon>
        <taxon>Gunneridae</taxon>
        <taxon>Pentapetalae</taxon>
        <taxon>asterids</taxon>
        <taxon>Ericales</taxon>
        <taxon>Ericaceae</taxon>
        <taxon>Ericoideae</taxon>
        <taxon>Rhodoreae</taxon>
        <taxon>Rhododendron</taxon>
    </lineage>
</organism>
<proteinExistence type="predicted"/>
<dbReference type="CDD" id="cd22160">
    <property type="entry name" value="F-box_AtFBL13-like"/>
    <property type="match status" value="1"/>
</dbReference>
<dbReference type="InterPro" id="IPR032675">
    <property type="entry name" value="LRR_dom_sf"/>
</dbReference>
<dbReference type="Proteomes" id="UP000823749">
    <property type="component" value="Chromosome 2"/>
</dbReference>
<reference evidence="2" key="1">
    <citation type="submission" date="2020-08" db="EMBL/GenBank/DDBJ databases">
        <title>Plant Genome Project.</title>
        <authorList>
            <person name="Zhang R.-G."/>
        </authorList>
    </citation>
    <scope>NUCLEOTIDE SEQUENCE</scope>
    <source>
        <strain evidence="2">WSP0</strain>
        <tissue evidence="2">Leaf</tissue>
    </source>
</reference>
<evidence type="ECO:0000259" key="1">
    <source>
        <dbReference type="PROSITE" id="PS50181"/>
    </source>
</evidence>
<dbReference type="PROSITE" id="PS50181">
    <property type="entry name" value="FBOX"/>
    <property type="match status" value="1"/>
</dbReference>
<dbReference type="InterPro" id="IPR055357">
    <property type="entry name" value="LRR_At1g61320_AtMIF1"/>
</dbReference>
<comment type="caution">
    <text evidence="2">The sequence shown here is derived from an EMBL/GenBank/DDBJ whole genome shotgun (WGS) entry which is preliminary data.</text>
</comment>
<dbReference type="SUPFAM" id="SSF52047">
    <property type="entry name" value="RNI-like"/>
    <property type="match status" value="1"/>
</dbReference>
<dbReference type="EMBL" id="JACTNZ010000002">
    <property type="protein sequence ID" value="KAG5560026.1"/>
    <property type="molecule type" value="Genomic_DNA"/>
</dbReference>
<evidence type="ECO:0000313" key="2">
    <source>
        <dbReference type="EMBL" id="KAG5560026.1"/>
    </source>
</evidence>
<dbReference type="Pfam" id="PF00646">
    <property type="entry name" value="F-box"/>
    <property type="match status" value="1"/>
</dbReference>
<dbReference type="InterPro" id="IPR053772">
    <property type="entry name" value="At1g61320/At1g61330-like"/>
</dbReference>
<dbReference type="Gene3D" id="3.80.10.10">
    <property type="entry name" value="Ribonuclease Inhibitor"/>
    <property type="match status" value="1"/>
</dbReference>
<evidence type="ECO:0000313" key="3">
    <source>
        <dbReference type="Proteomes" id="UP000823749"/>
    </source>
</evidence>
<dbReference type="PANTHER" id="PTHR34145">
    <property type="entry name" value="OS02G0105600 PROTEIN"/>
    <property type="match status" value="1"/>
</dbReference>
<keyword evidence="3" id="KW-1185">Reference proteome</keyword>
<dbReference type="Gene3D" id="1.20.1280.50">
    <property type="match status" value="1"/>
</dbReference>